<protein>
    <submittedName>
        <fullName evidence="2">Class I SAM-dependent methyltransferase</fullName>
    </submittedName>
</protein>
<accession>A0A9D2U5B9</accession>
<evidence type="ECO:0000313" key="3">
    <source>
        <dbReference type="Proteomes" id="UP000823850"/>
    </source>
</evidence>
<dbReference type="PANTHER" id="PTHR43861">
    <property type="entry name" value="TRANS-ACONITATE 2-METHYLTRANSFERASE-RELATED"/>
    <property type="match status" value="1"/>
</dbReference>
<evidence type="ECO:0000313" key="2">
    <source>
        <dbReference type="EMBL" id="HJD39784.1"/>
    </source>
</evidence>
<gene>
    <name evidence="2" type="ORF">H9913_07120</name>
</gene>
<reference evidence="2" key="1">
    <citation type="journal article" date="2021" name="PeerJ">
        <title>Extensive microbial diversity within the chicken gut microbiome revealed by metagenomics and culture.</title>
        <authorList>
            <person name="Gilroy R."/>
            <person name="Ravi A."/>
            <person name="Getino M."/>
            <person name="Pursley I."/>
            <person name="Horton D.L."/>
            <person name="Alikhan N.F."/>
            <person name="Baker D."/>
            <person name="Gharbi K."/>
            <person name="Hall N."/>
            <person name="Watson M."/>
            <person name="Adriaenssens E.M."/>
            <person name="Foster-Nyarko E."/>
            <person name="Jarju S."/>
            <person name="Secka A."/>
            <person name="Antonio M."/>
            <person name="Oren A."/>
            <person name="Chaudhuri R.R."/>
            <person name="La Ragione R."/>
            <person name="Hildebrand F."/>
            <person name="Pallen M.J."/>
        </authorList>
    </citation>
    <scope>NUCLEOTIDE SEQUENCE</scope>
    <source>
        <strain evidence="2">ChiW19-6364</strain>
    </source>
</reference>
<dbReference type="CDD" id="cd02440">
    <property type="entry name" value="AdoMet_MTases"/>
    <property type="match status" value="1"/>
</dbReference>
<dbReference type="Gene3D" id="3.40.50.150">
    <property type="entry name" value="Vaccinia Virus protein VP39"/>
    <property type="match status" value="1"/>
</dbReference>
<dbReference type="SUPFAM" id="SSF53335">
    <property type="entry name" value="S-adenosyl-L-methionine-dependent methyltransferases"/>
    <property type="match status" value="1"/>
</dbReference>
<dbReference type="GO" id="GO:0008168">
    <property type="term" value="F:methyltransferase activity"/>
    <property type="evidence" value="ECO:0007669"/>
    <property type="project" value="UniProtKB-KW"/>
</dbReference>
<dbReference type="GO" id="GO:0032259">
    <property type="term" value="P:methylation"/>
    <property type="evidence" value="ECO:0007669"/>
    <property type="project" value="UniProtKB-KW"/>
</dbReference>
<proteinExistence type="predicted"/>
<organism evidence="2 3">
    <name type="scientific">Candidatus Blautia stercoripullorum</name>
    <dbReference type="NCBI Taxonomy" id="2838502"/>
    <lineage>
        <taxon>Bacteria</taxon>
        <taxon>Bacillati</taxon>
        <taxon>Bacillota</taxon>
        <taxon>Clostridia</taxon>
        <taxon>Lachnospirales</taxon>
        <taxon>Lachnospiraceae</taxon>
        <taxon>Blautia</taxon>
    </lineage>
</organism>
<keyword evidence="1" id="KW-0175">Coiled coil</keyword>
<dbReference type="EMBL" id="DWUX01000131">
    <property type="protein sequence ID" value="HJD39784.1"/>
    <property type="molecule type" value="Genomic_DNA"/>
</dbReference>
<dbReference type="Pfam" id="PF13489">
    <property type="entry name" value="Methyltransf_23"/>
    <property type="match status" value="1"/>
</dbReference>
<dbReference type="Proteomes" id="UP000823850">
    <property type="component" value="Unassembled WGS sequence"/>
</dbReference>
<evidence type="ECO:0000256" key="1">
    <source>
        <dbReference type="SAM" id="Coils"/>
    </source>
</evidence>
<dbReference type="AlphaFoldDB" id="A0A9D2U5B9"/>
<keyword evidence="2" id="KW-0489">Methyltransferase</keyword>
<feature type="coiled-coil region" evidence="1">
    <location>
        <begin position="697"/>
        <end position="731"/>
    </location>
</feature>
<keyword evidence="2" id="KW-0808">Transferase</keyword>
<dbReference type="InterPro" id="IPR029063">
    <property type="entry name" value="SAM-dependent_MTases_sf"/>
</dbReference>
<reference evidence="2" key="2">
    <citation type="submission" date="2021-04" db="EMBL/GenBank/DDBJ databases">
        <authorList>
            <person name="Gilroy R."/>
        </authorList>
    </citation>
    <scope>NUCLEOTIDE SEQUENCE</scope>
    <source>
        <strain evidence="2">ChiW19-6364</strain>
    </source>
</reference>
<comment type="caution">
    <text evidence="2">The sequence shown here is derived from an EMBL/GenBank/DDBJ whole genome shotgun (WGS) entry which is preliminary data.</text>
</comment>
<name>A0A9D2U5B9_9FIRM</name>
<dbReference type="PANTHER" id="PTHR43861:SF6">
    <property type="entry name" value="METHYLTRANSFERASE TYPE 11"/>
    <property type="match status" value="1"/>
</dbReference>
<sequence length="743" mass="87471">MREKIGKVALDYSFYPGTDLYSDGQVEEELLEIAKNYSRKEFNRIINEREKWPLLYHFSHIRENIVSWLPITRNDHVLEIGSGCGAVTGALARKAGQVTCVDLSKRRSLVNAYRNKDFDNINILVGNFQDIEKNLTETYDYITLIGVFEYSEGYIGTENPYVDMLKIIAAHLKPQGKIIIAIENKLGLKYWAGCTEDHTGLYFEGLEGYPRSKGVRTFTRRELEKIFQDAGLGNGEFYYPYPDYKFPMAIFSDRWLPAEGDLKEINYNYDRERVRLFNETNVYNTILREGLFPLYTNSYLTVLRKKDVQENTDCIYVKYSNERSENFAIRTEIYEDPEGKRKVYKVADCPEGEIHLKNIQEACKKLEAVYQDTPIRLNQCMPAEKGIELEYITGRTLENVLDEMLKEKREDRLKDTFKKYLDTLRQAGTVHFSMTEEFKKVFGNAEIPESELCPEYINLDPVCGNILWADKEWVMLDYEWSFSFPVPVRYQIYRVIKYYLYTSTARGKLHSMGLFQEYGIDEKKMEIYEKMEKNFQKYILGEHIPMRDMYDRISPGTLLDIHGTDFLGKLHNRETFRVYLDWGTDFREEQSFSFRRNETKIVKRIKIPAGVTRIRMDPCEQACMAKMIRLWAEISDETTQELKYEANGFPIWEGFYAFKTADPYFISGKLPDGTKAVWLEMHIYPCYEEIGGFLEESGKIMKEKEQQQEEINQLRKKLEKAVQRIQSMENTKIWKLYKTVKRD</sequence>